<comment type="catalytic activity">
    <reaction evidence="11">
        <text>tRNA(Phe) + L-phenylalanine + ATP = L-phenylalanyl-tRNA(Phe) + AMP + diphosphate + H(+)</text>
        <dbReference type="Rhea" id="RHEA:19413"/>
        <dbReference type="Rhea" id="RHEA-COMP:9668"/>
        <dbReference type="Rhea" id="RHEA-COMP:9699"/>
        <dbReference type="ChEBI" id="CHEBI:15378"/>
        <dbReference type="ChEBI" id="CHEBI:30616"/>
        <dbReference type="ChEBI" id="CHEBI:33019"/>
        <dbReference type="ChEBI" id="CHEBI:58095"/>
        <dbReference type="ChEBI" id="CHEBI:78442"/>
        <dbReference type="ChEBI" id="CHEBI:78531"/>
        <dbReference type="ChEBI" id="CHEBI:456215"/>
        <dbReference type="EC" id="6.1.1.20"/>
    </reaction>
</comment>
<dbReference type="PROSITE" id="PS50862">
    <property type="entry name" value="AA_TRNA_LIGASE_II"/>
    <property type="match status" value="1"/>
</dbReference>
<dbReference type="GO" id="GO:0000049">
    <property type="term" value="F:tRNA binding"/>
    <property type="evidence" value="ECO:0007669"/>
    <property type="project" value="InterPro"/>
</dbReference>
<evidence type="ECO:0000259" key="12">
    <source>
        <dbReference type="PROSITE" id="PS50862"/>
    </source>
</evidence>
<keyword evidence="6" id="KW-0547">Nucleotide-binding</keyword>
<evidence type="ECO:0000256" key="10">
    <source>
        <dbReference type="ARBA" id="ARBA00023146"/>
    </source>
</evidence>
<dbReference type="EC" id="6.1.1.20" evidence="2"/>
<keyword evidence="9" id="KW-0648">Protein biosynthesis</keyword>
<dbReference type="InterPro" id="IPR006195">
    <property type="entry name" value="aa-tRNA-synth_II"/>
</dbReference>
<dbReference type="GO" id="GO:0005737">
    <property type="term" value="C:cytoplasm"/>
    <property type="evidence" value="ECO:0007669"/>
    <property type="project" value="UniProtKB-SubCell"/>
</dbReference>
<dbReference type="InterPro" id="IPR004529">
    <property type="entry name" value="Phe-tRNA-synth_IIc_asu"/>
</dbReference>
<name>A0A0C1V6C3_9ENTR</name>
<evidence type="ECO:0000256" key="11">
    <source>
        <dbReference type="ARBA" id="ARBA00049255"/>
    </source>
</evidence>
<dbReference type="GO" id="GO:0005524">
    <property type="term" value="F:ATP binding"/>
    <property type="evidence" value="ECO:0007669"/>
    <property type="project" value="UniProtKB-KW"/>
</dbReference>
<keyword evidence="3" id="KW-0963">Cytoplasm</keyword>
<keyword evidence="5" id="KW-0479">Metal-binding</keyword>
<dbReference type="HOGENOM" id="CLU_025086_3_0_6"/>
<organism evidence="13 14">
    <name type="scientific">Candidatus Riesia pediculischaeffi PTSU</name>
    <dbReference type="NCBI Taxonomy" id="1401651"/>
    <lineage>
        <taxon>Bacteria</taxon>
        <taxon>Pseudomonadati</taxon>
        <taxon>Pseudomonadota</taxon>
        <taxon>Gammaproteobacteria</taxon>
        <taxon>Enterobacterales</taxon>
        <taxon>Enterobacteriaceae</taxon>
        <taxon>Candidatus Riesia</taxon>
    </lineage>
</organism>
<dbReference type="Proteomes" id="UP000054529">
    <property type="component" value="Unassembled WGS sequence"/>
</dbReference>
<evidence type="ECO:0000256" key="7">
    <source>
        <dbReference type="ARBA" id="ARBA00022840"/>
    </source>
</evidence>
<reference evidence="13 14" key="1">
    <citation type="journal article" date="2014" name="G3 (Bethesda)">
        <title>Genome sequence of Candidatus Riesia pediculischaeffi, endosymbiont of chimpanzee lice, and genomic comparison of recently acquired endosymbionts from human and chimpanzee lice.</title>
        <authorList>
            <person name="Boyd B.M."/>
            <person name="Allen J.M."/>
            <person name="de Crecy-Lagard V."/>
            <person name="Reed D.L."/>
        </authorList>
    </citation>
    <scope>NUCLEOTIDE SEQUENCE [LARGE SCALE GENOMIC DNA]</scope>
    <source>
        <strain evidence="13 14">PTSU</strain>
    </source>
</reference>
<comment type="subcellular location">
    <subcellularLocation>
        <location evidence="1">Cytoplasm</location>
    </subcellularLocation>
</comment>
<dbReference type="AlphaFoldDB" id="A0A0C1V6C3"/>
<dbReference type="InterPro" id="IPR002319">
    <property type="entry name" value="Phenylalanyl-tRNA_Synthase"/>
</dbReference>
<evidence type="ECO:0000256" key="1">
    <source>
        <dbReference type="ARBA" id="ARBA00004496"/>
    </source>
</evidence>
<evidence type="ECO:0000256" key="4">
    <source>
        <dbReference type="ARBA" id="ARBA00022598"/>
    </source>
</evidence>
<dbReference type="EMBL" id="AWXV01000004">
    <property type="protein sequence ID" value="KIE63989.1"/>
    <property type="molecule type" value="Genomic_DNA"/>
</dbReference>
<dbReference type="SUPFAM" id="SSF55681">
    <property type="entry name" value="Class II aaRS and biotin synthetases"/>
    <property type="match status" value="1"/>
</dbReference>
<keyword evidence="7" id="KW-0067">ATP-binding</keyword>
<accession>A0A0C1V6C3</accession>
<dbReference type="PANTHER" id="PTHR11538">
    <property type="entry name" value="PHENYLALANYL-TRNA SYNTHETASE"/>
    <property type="match status" value="1"/>
</dbReference>
<evidence type="ECO:0000256" key="8">
    <source>
        <dbReference type="ARBA" id="ARBA00022842"/>
    </source>
</evidence>
<protein>
    <recommendedName>
        <fullName evidence="2">phenylalanine--tRNA ligase</fullName>
        <ecNumber evidence="2">6.1.1.20</ecNumber>
    </recommendedName>
</protein>
<evidence type="ECO:0000256" key="9">
    <source>
        <dbReference type="ARBA" id="ARBA00022917"/>
    </source>
</evidence>
<dbReference type="InterPro" id="IPR045864">
    <property type="entry name" value="aa-tRNA-synth_II/BPL/LPL"/>
</dbReference>
<evidence type="ECO:0000256" key="2">
    <source>
        <dbReference type="ARBA" id="ARBA00012814"/>
    </source>
</evidence>
<evidence type="ECO:0000313" key="14">
    <source>
        <dbReference type="Proteomes" id="UP000054529"/>
    </source>
</evidence>
<dbReference type="Pfam" id="PF01409">
    <property type="entry name" value="tRNA-synt_2d"/>
    <property type="match status" value="1"/>
</dbReference>
<keyword evidence="8" id="KW-0460">Magnesium</keyword>
<dbReference type="OrthoDB" id="9800719at2"/>
<feature type="domain" description="Aminoacyl-transfer RNA synthetases class-II family profile" evidence="12">
    <location>
        <begin position="34"/>
        <end position="241"/>
    </location>
</feature>
<dbReference type="PANTHER" id="PTHR11538:SF41">
    <property type="entry name" value="PHENYLALANINE--TRNA LIGASE, MITOCHONDRIAL"/>
    <property type="match status" value="1"/>
</dbReference>
<gene>
    <name evidence="13" type="ORF">P689_122158</name>
</gene>
<dbReference type="RefSeq" id="WP_052471857.1">
    <property type="nucleotide sequence ID" value="NZ_AWXV01000004.1"/>
</dbReference>
<evidence type="ECO:0000256" key="5">
    <source>
        <dbReference type="ARBA" id="ARBA00022723"/>
    </source>
</evidence>
<proteinExistence type="predicted"/>
<dbReference type="CDD" id="cd00496">
    <property type="entry name" value="PheRS_alpha_core"/>
    <property type="match status" value="1"/>
</dbReference>
<comment type="caution">
    <text evidence="13">The sequence shown here is derived from an EMBL/GenBank/DDBJ whole genome shotgun (WGS) entry which is preliminary data.</text>
</comment>
<keyword evidence="10 13" id="KW-0030">Aminoacyl-tRNA synthetase</keyword>
<dbReference type="NCBIfam" id="TIGR00468">
    <property type="entry name" value="pheS"/>
    <property type="match status" value="1"/>
</dbReference>
<evidence type="ECO:0000256" key="6">
    <source>
        <dbReference type="ARBA" id="ARBA00022741"/>
    </source>
</evidence>
<dbReference type="GO" id="GO:0006432">
    <property type="term" value="P:phenylalanyl-tRNA aminoacylation"/>
    <property type="evidence" value="ECO:0007669"/>
    <property type="project" value="InterPro"/>
</dbReference>
<dbReference type="GO" id="GO:0046872">
    <property type="term" value="F:metal ion binding"/>
    <property type="evidence" value="ECO:0007669"/>
    <property type="project" value="UniProtKB-KW"/>
</dbReference>
<keyword evidence="4" id="KW-0436">Ligase</keyword>
<evidence type="ECO:0000313" key="13">
    <source>
        <dbReference type="EMBL" id="KIE63989.1"/>
    </source>
</evidence>
<dbReference type="Gene3D" id="3.30.930.10">
    <property type="entry name" value="Bira Bifunctional Protein, Domain 2"/>
    <property type="match status" value="1"/>
</dbReference>
<sequence length="243" mass="28753">MLKKINAVDVTLPGRRTDIGSIHPITQSIQEIGEYFSKLNFFLMEGPEIENDSNNFDFLNIPKDHPDRNKRSTFWLNQKYLLRTQVSCMQIRSMRCRRPPIRMISSGKVYRKDYDCNHTPMFHQTDGFIIEKTVSFIYLRDILIEFLKNFFKRDIHIKLRSSYFPFTEPSIEIDVLDTMGNWIEVIGCGMMHPKILNNINVNSKEYSGLAFGIGVDRITMVRHEIPDLRIFFENDLRFLKQFR</sequence>
<evidence type="ECO:0000256" key="3">
    <source>
        <dbReference type="ARBA" id="ARBA00022490"/>
    </source>
</evidence>
<dbReference type="PATRIC" id="fig|1401651.3.peg.423"/>
<dbReference type="GO" id="GO:0004826">
    <property type="term" value="F:phenylalanine-tRNA ligase activity"/>
    <property type="evidence" value="ECO:0007669"/>
    <property type="project" value="UniProtKB-EC"/>
</dbReference>